<comment type="catalytic activity">
    <reaction evidence="10">
        <text>an acyl phosphate + sn-glycerol 3-phosphate = a 1-acyl-sn-glycero-3-phosphate + phosphate</text>
        <dbReference type="Rhea" id="RHEA:34075"/>
        <dbReference type="ChEBI" id="CHEBI:43474"/>
        <dbReference type="ChEBI" id="CHEBI:57597"/>
        <dbReference type="ChEBI" id="CHEBI:57970"/>
        <dbReference type="ChEBI" id="CHEBI:59918"/>
        <dbReference type="EC" id="2.3.1.275"/>
    </reaction>
</comment>
<evidence type="ECO:0000256" key="2">
    <source>
        <dbReference type="ARBA" id="ARBA00022516"/>
    </source>
</evidence>
<evidence type="ECO:0000313" key="11">
    <source>
        <dbReference type="EMBL" id="CBY82746.1"/>
    </source>
</evidence>
<keyword evidence="3 10" id="KW-0808">Transferase</keyword>
<keyword evidence="11" id="KW-0012">Acyltransferase</keyword>
<keyword evidence="1 10" id="KW-1003">Cell membrane</keyword>
<dbReference type="HOGENOM" id="CLU_081254_2_0_7"/>
<feature type="transmembrane region" description="Helical" evidence="10">
    <location>
        <begin position="189"/>
        <end position="207"/>
    </location>
</feature>
<protein>
    <recommendedName>
        <fullName evidence="10">Glycerol-3-phosphate acyltransferase</fullName>
    </recommendedName>
    <alternativeName>
        <fullName evidence="10">Acyl-PO4 G3P acyltransferase</fullName>
    </alternativeName>
    <alternativeName>
        <fullName evidence="10">Acyl-phosphate--glycerol-3-phosphate acyltransferase</fullName>
    </alternativeName>
    <alternativeName>
        <fullName evidence="10">G3P acyltransferase</fullName>
        <shortName evidence="10">GPAT</shortName>
        <ecNumber evidence="10">2.3.1.275</ecNumber>
    </alternativeName>
    <alternativeName>
        <fullName evidence="10">Lysophosphatidic acid synthase</fullName>
        <shortName evidence="10">LPA synthase</shortName>
    </alternativeName>
</protein>
<comment type="subunit">
    <text evidence="10">Probably interacts with PlsX.</text>
</comment>
<comment type="similarity">
    <text evidence="10">Belongs to the PlsY family.</text>
</comment>
<evidence type="ECO:0000256" key="3">
    <source>
        <dbReference type="ARBA" id="ARBA00022679"/>
    </source>
</evidence>
<keyword evidence="9 10" id="KW-1208">Phospholipid metabolism</keyword>
<reference evidence="11 12" key="1">
    <citation type="journal article" date="2011" name="Genome Biol. Evol.">
        <title>Comparative whole genome sequence analysis of the carcinogenic bacterial model pathogen Helicobacter felis.</title>
        <authorList>
            <person name="Arnold I.C."/>
            <person name="Zigova Z."/>
            <person name="Holden M."/>
            <person name="Lawley T.D."/>
            <person name="Rad R."/>
            <person name="Dougan G."/>
            <person name="Falkow S."/>
            <person name="Bentley S.D."/>
            <person name="Muller A."/>
        </authorList>
    </citation>
    <scope>NUCLEOTIDE SEQUENCE [LARGE SCALE GENOMIC DNA]</scope>
    <source>
        <strain evidence="12">ATCC 49179 / CCUG 28539 / NCTC 12436 / CS1</strain>
    </source>
</reference>
<keyword evidence="6 10" id="KW-0443">Lipid metabolism</keyword>
<comment type="function">
    <text evidence="10">Catalyzes the transfer of an acyl group from acyl-phosphate (acyl-PO(4)) to glycerol-3-phosphate (G3P) to form lysophosphatidic acid (LPA). This enzyme utilizes acyl-phosphate as fatty acyl donor, but not acyl-CoA or acyl-ACP.</text>
</comment>
<keyword evidence="7 10" id="KW-0472">Membrane</keyword>
<dbReference type="RefSeq" id="WP_013469115.1">
    <property type="nucleotide sequence ID" value="NC_014810.2"/>
</dbReference>
<name>E7AAS5_HELFC</name>
<dbReference type="InterPro" id="IPR003811">
    <property type="entry name" value="G3P_acylTferase_PlsY"/>
</dbReference>
<keyword evidence="8 10" id="KW-0594">Phospholipid biosynthesis</keyword>
<dbReference type="KEGG" id="hfe:HFELIS_06620"/>
<evidence type="ECO:0000256" key="1">
    <source>
        <dbReference type="ARBA" id="ARBA00022475"/>
    </source>
</evidence>
<dbReference type="PANTHER" id="PTHR30309">
    <property type="entry name" value="INNER MEMBRANE PROTEIN YGIH"/>
    <property type="match status" value="1"/>
</dbReference>
<keyword evidence="5 10" id="KW-1133">Transmembrane helix</keyword>
<feature type="transmembrane region" description="Helical" evidence="10">
    <location>
        <begin position="96"/>
        <end position="116"/>
    </location>
</feature>
<evidence type="ECO:0000256" key="5">
    <source>
        <dbReference type="ARBA" id="ARBA00022989"/>
    </source>
</evidence>
<sequence length="222" mass="24316">MENLLSFLTNINVIFYLIGYFVGGIPFGYWIVKMRYKVDITKEGSGGTGATNVVRVVKHLDSTRAKKLGTSVLVLDLLKGVFCVLLSKLAGLSYETQWMVAIMTILGHCYSPFLSFRGGKGVSTTMGAVLLLIPVESLIGLALWAFVGKKLKISSLASIAGVGLATLLIFMIPILHIHLPASINVDAQVGTRTPMVLIFLFTLYKHWPNLLNLFNGQEKKIL</sequence>
<evidence type="ECO:0000256" key="6">
    <source>
        <dbReference type="ARBA" id="ARBA00023098"/>
    </source>
</evidence>
<dbReference type="Proteomes" id="UP000007934">
    <property type="component" value="Chromosome"/>
</dbReference>
<dbReference type="PANTHER" id="PTHR30309:SF0">
    <property type="entry name" value="GLYCEROL-3-PHOSPHATE ACYLTRANSFERASE-RELATED"/>
    <property type="match status" value="1"/>
</dbReference>
<gene>
    <name evidence="10" type="primary">plsY</name>
    <name evidence="11" type="ordered locus">Hfelis_06620</name>
</gene>
<feature type="transmembrane region" description="Helical" evidence="10">
    <location>
        <begin position="153"/>
        <end position="177"/>
    </location>
</feature>
<evidence type="ECO:0000256" key="4">
    <source>
        <dbReference type="ARBA" id="ARBA00022692"/>
    </source>
</evidence>
<comment type="subcellular location">
    <subcellularLocation>
        <location evidence="10">Cell inner membrane</location>
        <topology evidence="10">Multi-pass membrane protein</topology>
    </subcellularLocation>
</comment>
<accession>E7AAS5</accession>
<dbReference type="STRING" id="936155.HFELIS_06620"/>
<dbReference type="GeneID" id="36133408"/>
<dbReference type="HAMAP" id="MF_01043">
    <property type="entry name" value="PlsY"/>
    <property type="match status" value="1"/>
</dbReference>
<feature type="transmembrane region" description="Helical" evidence="10">
    <location>
        <begin position="13"/>
        <end position="32"/>
    </location>
</feature>
<dbReference type="EMBL" id="FQ670179">
    <property type="protein sequence ID" value="CBY82746.1"/>
    <property type="molecule type" value="Genomic_DNA"/>
</dbReference>
<keyword evidence="4 10" id="KW-0812">Transmembrane</keyword>
<comment type="pathway">
    <text evidence="10">Lipid metabolism; phospholipid metabolism.</text>
</comment>
<dbReference type="GO" id="GO:0043772">
    <property type="term" value="F:acyl-phosphate glycerol-3-phosphate acyltransferase activity"/>
    <property type="evidence" value="ECO:0007669"/>
    <property type="project" value="UniProtKB-UniRule"/>
</dbReference>
<organism evidence="11 12">
    <name type="scientific">Helicobacter felis (strain ATCC 49179 / CCUG 28539 / NCTC 12436 / CS1)</name>
    <dbReference type="NCBI Taxonomy" id="936155"/>
    <lineage>
        <taxon>Bacteria</taxon>
        <taxon>Pseudomonadati</taxon>
        <taxon>Campylobacterota</taxon>
        <taxon>Epsilonproteobacteria</taxon>
        <taxon>Campylobacterales</taxon>
        <taxon>Helicobacteraceae</taxon>
        <taxon>Helicobacter</taxon>
    </lineage>
</organism>
<dbReference type="EC" id="2.3.1.275" evidence="10"/>
<dbReference type="Pfam" id="PF02660">
    <property type="entry name" value="G3P_acyltransf"/>
    <property type="match status" value="1"/>
</dbReference>
<keyword evidence="12" id="KW-1185">Reference proteome</keyword>
<evidence type="ECO:0000256" key="8">
    <source>
        <dbReference type="ARBA" id="ARBA00023209"/>
    </source>
</evidence>
<dbReference type="GO" id="GO:0005886">
    <property type="term" value="C:plasma membrane"/>
    <property type="evidence" value="ECO:0007669"/>
    <property type="project" value="UniProtKB-SubCell"/>
</dbReference>
<feature type="transmembrane region" description="Helical" evidence="10">
    <location>
        <begin position="128"/>
        <end position="147"/>
    </location>
</feature>
<evidence type="ECO:0000256" key="7">
    <source>
        <dbReference type="ARBA" id="ARBA00023136"/>
    </source>
</evidence>
<proteinExistence type="inferred from homology"/>
<dbReference type="UniPathway" id="UPA00085"/>
<keyword evidence="2 10" id="KW-0444">Lipid biosynthesis</keyword>
<evidence type="ECO:0000256" key="10">
    <source>
        <dbReference type="HAMAP-Rule" id="MF_01043"/>
    </source>
</evidence>
<dbReference type="NCBIfam" id="TIGR00023">
    <property type="entry name" value="glycerol-3-phosphate 1-O-acyltransferase PlsY"/>
    <property type="match status" value="1"/>
</dbReference>
<evidence type="ECO:0000313" key="12">
    <source>
        <dbReference type="Proteomes" id="UP000007934"/>
    </source>
</evidence>
<evidence type="ECO:0000256" key="9">
    <source>
        <dbReference type="ARBA" id="ARBA00023264"/>
    </source>
</evidence>
<dbReference type="GO" id="GO:0008654">
    <property type="term" value="P:phospholipid biosynthetic process"/>
    <property type="evidence" value="ECO:0007669"/>
    <property type="project" value="UniProtKB-UniRule"/>
</dbReference>
<dbReference type="SMART" id="SM01207">
    <property type="entry name" value="G3P_acyltransf"/>
    <property type="match status" value="1"/>
</dbReference>
<dbReference type="eggNOG" id="COG0344">
    <property type="taxonomic scope" value="Bacteria"/>
</dbReference>
<dbReference type="AlphaFoldDB" id="E7AAS5"/>
<keyword evidence="10" id="KW-0997">Cell inner membrane</keyword>
<dbReference type="OrthoDB" id="9777124at2"/>